<dbReference type="VEuPathDB" id="VectorBase:GPAI046629"/>
<accession>A0A1B0AI91</accession>
<sequence>MKVILSSQLDADFVSLSWERCLRESRWRGEWNSISASLLDFGKVFTWEKGYVNLKGQKVICEFFLPSCSTNWYFGSIGERKCL</sequence>
<keyword evidence="2" id="KW-1185">Reference proteome</keyword>
<organism evidence="1 2">
    <name type="scientific">Glossina pallidipes</name>
    <name type="common">Tsetse fly</name>
    <dbReference type="NCBI Taxonomy" id="7398"/>
    <lineage>
        <taxon>Eukaryota</taxon>
        <taxon>Metazoa</taxon>
        <taxon>Ecdysozoa</taxon>
        <taxon>Arthropoda</taxon>
        <taxon>Hexapoda</taxon>
        <taxon>Insecta</taxon>
        <taxon>Pterygota</taxon>
        <taxon>Neoptera</taxon>
        <taxon>Endopterygota</taxon>
        <taxon>Diptera</taxon>
        <taxon>Brachycera</taxon>
        <taxon>Muscomorpha</taxon>
        <taxon>Hippoboscoidea</taxon>
        <taxon>Glossinidae</taxon>
        <taxon>Glossina</taxon>
    </lineage>
</organism>
<name>A0A1B0AI91_GLOPL</name>
<evidence type="ECO:0000313" key="1">
    <source>
        <dbReference type="EnsemblMetazoa" id="GPAI046629-PA"/>
    </source>
</evidence>
<reference evidence="1" key="2">
    <citation type="submission" date="2020-05" db="UniProtKB">
        <authorList>
            <consortium name="EnsemblMetazoa"/>
        </authorList>
    </citation>
    <scope>IDENTIFICATION</scope>
    <source>
        <strain evidence="1">IAEA</strain>
    </source>
</reference>
<dbReference type="Proteomes" id="UP000092445">
    <property type="component" value="Unassembled WGS sequence"/>
</dbReference>
<dbReference type="AlphaFoldDB" id="A0A1B0AI91"/>
<protein>
    <submittedName>
        <fullName evidence="1">Uncharacterized protein</fullName>
    </submittedName>
</protein>
<evidence type="ECO:0000313" key="2">
    <source>
        <dbReference type="Proteomes" id="UP000092445"/>
    </source>
</evidence>
<reference evidence="2" key="1">
    <citation type="submission" date="2014-03" db="EMBL/GenBank/DDBJ databases">
        <authorList>
            <person name="Aksoy S."/>
            <person name="Warren W."/>
            <person name="Wilson R.K."/>
        </authorList>
    </citation>
    <scope>NUCLEOTIDE SEQUENCE [LARGE SCALE GENOMIC DNA]</scope>
    <source>
        <strain evidence="2">IAEA</strain>
    </source>
</reference>
<proteinExistence type="predicted"/>
<dbReference type="EnsemblMetazoa" id="GPAI046629-RA">
    <property type="protein sequence ID" value="GPAI046629-PA"/>
    <property type="gene ID" value="GPAI046629"/>
</dbReference>